<evidence type="ECO:0000313" key="4">
    <source>
        <dbReference type="EMBL" id="MFG3013879.1"/>
    </source>
</evidence>
<dbReference type="InterPro" id="IPR051799">
    <property type="entry name" value="NADH_flavin_oxidoreductase"/>
</dbReference>
<evidence type="ECO:0000256" key="1">
    <source>
        <dbReference type="ARBA" id="ARBA00022630"/>
    </source>
</evidence>
<dbReference type="RefSeq" id="WP_392819902.1">
    <property type="nucleotide sequence ID" value="NZ_JBICYV010000013.1"/>
</dbReference>
<dbReference type="CDD" id="cd02803">
    <property type="entry name" value="OYE_like_FMN_family"/>
    <property type="match status" value="1"/>
</dbReference>
<dbReference type="PANTHER" id="PTHR43656:SF2">
    <property type="entry name" value="BINDING OXIDOREDUCTASE, PUTATIVE (AFU_ORTHOLOGUE AFUA_2G08260)-RELATED"/>
    <property type="match status" value="1"/>
</dbReference>
<dbReference type="Pfam" id="PF00724">
    <property type="entry name" value="Oxidored_FMN"/>
    <property type="match status" value="1"/>
</dbReference>
<feature type="domain" description="NADH:flavin oxidoreductase/NADH oxidase N-terminal" evidence="3">
    <location>
        <begin position="16"/>
        <end position="349"/>
    </location>
</feature>
<evidence type="ECO:0000259" key="3">
    <source>
        <dbReference type="Pfam" id="PF00724"/>
    </source>
</evidence>
<dbReference type="EMBL" id="JBICYV010000013">
    <property type="protein sequence ID" value="MFG3013879.1"/>
    <property type="molecule type" value="Genomic_DNA"/>
</dbReference>
<keyword evidence="5" id="KW-1185">Reference proteome</keyword>
<dbReference type="InterPro" id="IPR013785">
    <property type="entry name" value="Aldolase_TIM"/>
</dbReference>
<keyword evidence="2" id="KW-0560">Oxidoreductase</keyword>
<dbReference type="InterPro" id="IPR001155">
    <property type="entry name" value="OxRdtase_FMN_N"/>
</dbReference>
<dbReference type="PANTHER" id="PTHR43656">
    <property type="entry name" value="BINDING OXIDOREDUCTASE, PUTATIVE (AFU_ORTHOLOGUE AFUA_2G08260)-RELATED"/>
    <property type="match status" value="1"/>
</dbReference>
<sequence length="402" mass="43533">MSGPASECEPATRFASLFTPLRLGGRTARNRIVHTPMSVSYGDADGSVTRRQVEHYARRAQGGAGTVITENFAVNVAGRQLPLQTLVDDERRLPGLRLLAEEIRRHGALAMVQLVHAGRYAGPWDVYDARRRLAPSAVPFELTPGRTVTPQEITVEEIEETIDAFGRAAELCERAGFDGVDIHAAQGFLISGFLSPRTNRRTDAWGGGFEGRVRFALEVVREVVRRTSPSFVVGVHLLSDERIAGGWTLHDAVRLAPMLEAEGAAFFFGVPATFETMRLPANAALMEQRGYSVADNAALTKVTGVPVVANGGLGDPHDAERVLKAGQAEAIGLARALFTDPDWPRKVAAAEPHTVRGCPCDPPRCLRTQLTGAVCDRWPAEAIERGYLGYDPEDSPPPCKPV</sequence>
<name>A0ABW7BDN7_9ACTN</name>
<dbReference type="Proteomes" id="UP001604267">
    <property type="component" value="Unassembled WGS sequence"/>
</dbReference>
<reference evidence="4 5" key="1">
    <citation type="submission" date="2024-10" db="EMBL/GenBank/DDBJ databases">
        <title>The Natural Products Discovery Center: Release of the First 8490 Sequenced Strains for Exploring Actinobacteria Biosynthetic Diversity.</title>
        <authorList>
            <person name="Kalkreuter E."/>
            <person name="Kautsar S.A."/>
            <person name="Yang D."/>
            <person name="Bader C.D."/>
            <person name="Teijaro C.N."/>
            <person name="Fluegel L."/>
            <person name="Davis C.M."/>
            <person name="Simpson J.R."/>
            <person name="Lauterbach L."/>
            <person name="Steele A.D."/>
            <person name="Gui C."/>
            <person name="Meng S."/>
            <person name="Li G."/>
            <person name="Viehrig K."/>
            <person name="Ye F."/>
            <person name="Su P."/>
            <person name="Kiefer A.F."/>
            <person name="Nichols A."/>
            <person name="Cepeda A.J."/>
            <person name="Yan W."/>
            <person name="Fan B."/>
            <person name="Jiang Y."/>
            <person name="Adhikari A."/>
            <person name="Zheng C.-J."/>
            <person name="Schuster L."/>
            <person name="Cowan T.M."/>
            <person name="Smanski M.J."/>
            <person name="Chevrette M.G."/>
            <person name="De Carvalho L.P.S."/>
            <person name="Shen B."/>
        </authorList>
    </citation>
    <scope>NUCLEOTIDE SEQUENCE [LARGE SCALE GENOMIC DNA]</scope>
    <source>
        <strain evidence="4 5">NPDC048320</strain>
    </source>
</reference>
<accession>A0ABW7BDN7</accession>
<proteinExistence type="predicted"/>
<dbReference type="SUPFAM" id="SSF51395">
    <property type="entry name" value="FMN-linked oxidoreductases"/>
    <property type="match status" value="1"/>
</dbReference>
<comment type="caution">
    <text evidence="4">The sequence shown here is derived from an EMBL/GenBank/DDBJ whole genome shotgun (WGS) entry which is preliminary data.</text>
</comment>
<organism evidence="4 5">
    <name type="scientific">Streptomyces cinerochromogenes</name>
    <dbReference type="NCBI Taxonomy" id="66422"/>
    <lineage>
        <taxon>Bacteria</taxon>
        <taxon>Bacillati</taxon>
        <taxon>Actinomycetota</taxon>
        <taxon>Actinomycetes</taxon>
        <taxon>Kitasatosporales</taxon>
        <taxon>Streptomycetaceae</taxon>
        <taxon>Streptomyces</taxon>
    </lineage>
</organism>
<evidence type="ECO:0000256" key="2">
    <source>
        <dbReference type="ARBA" id="ARBA00023002"/>
    </source>
</evidence>
<gene>
    <name evidence="4" type="ORF">ACGFZB_26300</name>
</gene>
<dbReference type="Gene3D" id="3.20.20.70">
    <property type="entry name" value="Aldolase class I"/>
    <property type="match status" value="1"/>
</dbReference>
<evidence type="ECO:0000313" key="5">
    <source>
        <dbReference type="Proteomes" id="UP001604267"/>
    </source>
</evidence>
<protein>
    <submittedName>
        <fullName evidence="4">NADH:flavin oxidoreductase</fullName>
    </submittedName>
</protein>
<keyword evidence="1" id="KW-0285">Flavoprotein</keyword>